<dbReference type="PANTHER" id="PTHR30372">
    <property type="entry name" value="LIPID-A-DISACCHARIDE SYNTHASE"/>
    <property type="match status" value="1"/>
</dbReference>
<evidence type="ECO:0000256" key="10">
    <source>
        <dbReference type="ARBA" id="ARBA00048975"/>
    </source>
</evidence>
<keyword evidence="6 11" id="KW-0441">Lipid A biosynthesis</keyword>
<dbReference type="CDD" id="cd01635">
    <property type="entry name" value="Glycosyltransferase_GTB-type"/>
    <property type="match status" value="1"/>
</dbReference>
<keyword evidence="13" id="KW-1185">Reference proteome</keyword>
<evidence type="ECO:0000256" key="1">
    <source>
        <dbReference type="ARBA" id="ARBA00002056"/>
    </source>
</evidence>
<reference evidence="12 13" key="1">
    <citation type="submission" date="2018-11" db="EMBL/GenBank/DDBJ databases">
        <authorList>
            <person name="Ye M.-Q."/>
            <person name="Du Z.-J."/>
        </authorList>
    </citation>
    <scope>NUCLEOTIDE SEQUENCE [LARGE SCALE GENOMIC DNA]</scope>
    <source>
        <strain evidence="12 13">U0105</strain>
    </source>
</reference>
<dbReference type="OrthoDB" id="9801642at2"/>
<comment type="catalytic activity">
    <reaction evidence="10 11">
        <text>a lipid X + a UDP-2-N,3-O-bis[(3R)-3-hydroxyacyl]-alpha-D-glucosamine = a lipid A disaccharide + UDP + H(+)</text>
        <dbReference type="Rhea" id="RHEA:67828"/>
        <dbReference type="ChEBI" id="CHEBI:15378"/>
        <dbReference type="ChEBI" id="CHEBI:58223"/>
        <dbReference type="ChEBI" id="CHEBI:137748"/>
        <dbReference type="ChEBI" id="CHEBI:176338"/>
        <dbReference type="ChEBI" id="CHEBI:176343"/>
        <dbReference type="EC" id="2.4.1.182"/>
    </reaction>
</comment>
<dbReference type="GO" id="GO:0009245">
    <property type="term" value="P:lipid A biosynthetic process"/>
    <property type="evidence" value="ECO:0007669"/>
    <property type="project" value="UniProtKB-UniRule"/>
</dbReference>
<evidence type="ECO:0000256" key="7">
    <source>
        <dbReference type="ARBA" id="ARBA00022676"/>
    </source>
</evidence>
<keyword evidence="7 11" id="KW-0328">Glycosyltransferase</keyword>
<dbReference type="SUPFAM" id="SSF53756">
    <property type="entry name" value="UDP-Glycosyltransferase/glycogen phosphorylase"/>
    <property type="match status" value="1"/>
</dbReference>
<dbReference type="UniPathway" id="UPA00973"/>
<dbReference type="Proteomes" id="UP000275281">
    <property type="component" value="Unassembled WGS sequence"/>
</dbReference>
<evidence type="ECO:0000256" key="8">
    <source>
        <dbReference type="ARBA" id="ARBA00022679"/>
    </source>
</evidence>
<keyword evidence="9 11" id="KW-0443">Lipid metabolism</keyword>
<proteinExistence type="inferred from homology"/>
<dbReference type="NCBIfam" id="TIGR00215">
    <property type="entry name" value="lpxB"/>
    <property type="match status" value="1"/>
</dbReference>
<comment type="caution">
    <text evidence="12">The sequence shown here is derived from an EMBL/GenBank/DDBJ whole genome shotgun (WGS) entry which is preliminary data.</text>
</comment>
<dbReference type="GO" id="GO:0016020">
    <property type="term" value="C:membrane"/>
    <property type="evidence" value="ECO:0007669"/>
    <property type="project" value="GOC"/>
</dbReference>
<gene>
    <name evidence="11" type="primary">lpxB</name>
    <name evidence="12" type="ORF">DRW07_02905</name>
</gene>
<dbReference type="InterPro" id="IPR003835">
    <property type="entry name" value="Glyco_trans_19"/>
</dbReference>
<evidence type="ECO:0000256" key="4">
    <source>
        <dbReference type="ARBA" id="ARBA00020902"/>
    </source>
</evidence>
<evidence type="ECO:0000256" key="6">
    <source>
        <dbReference type="ARBA" id="ARBA00022556"/>
    </source>
</evidence>
<protein>
    <recommendedName>
        <fullName evidence="4 11">Lipid-A-disaccharide synthase</fullName>
        <ecNumber evidence="3 11">2.4.1.182</ecNumber>
    </recommendedName>
</protein>
<organism evidence="12 13">
    <name type="scientific">Alteromonas sediminis</name>
    <dbReference type="NCBI Taxonomy" id="2259342"/>
    <lineage>
        <taxon>Bacteria</taxon>
        <taxon>Pseudomonadati</taxon>
        <taxon>Pseudomonadota</taxon>
        <taxon>Gammaproteobacteria</taxon>
        <taxon>Alteromonadales</taxon>
        <taxon>Alteromonadaceae</taxon>
        <taxon>Alteromonas/Salinimonas group</taxon>
        <taxon>Alteromonas</taxon>
    </lineage>
</organism>
<comment type="pathway">
    <text evidence="11">Bacterial outer membrane biogenesis; LPS lipid A biosynthesis.</text>
</comment>
<comment type="function">
    <text evidence="1 11">Condensation of UDP-2,3-diacylglucosamine and 2,3-diacylglucosamine-1-phosphate to form lipid A disaccharide, a precursor of lipid A, a phosphorylated glycolipid that anchors the lipopolysaccharide to the outer membrane of the cell.</text>
</comment>
<dbReference type="EMBL" id="RPOK01000001">
    <property type="protein sequence ID" value="RPJ68375.1"/>
    <property type="molecule type" value="Genomic_DNA"/>
</dbReference>
<dbReference type="Pfam" id="PF02684">
    <property type="entry name" value="LpxB"/>
    <property type="match status" value="1"/>
</dbReference>
<evidence type="ECO:0000256" key="9">
    <source>
        <dbReference type="ARBA" id="ARBA00023098"/>
    </source>
</evidence>
<keyword evidence="5 11" id="KW-0444">Lipid biosynthesis</keyword>
<dbReference type="HAMAP" id="MF_00392">
    <property type="entry name" value="LpxB"/>
    <property type="match status" value="1"/>
</dbReference>
<comment type="similarity">
    <text evidence="2 11">Belongs to the LpxB family.</text>
</comment>
<evidence type="ECO:0000256" key="3">
    <source>
        <dbReference type="ARBA" id="ARBA00012687"/>
    </source>
</evidence>
<name>A0A3N5YET8_9ALTE</name>
<dbReference type="PANTHER" id="PTHR30372:SF4">
    <property type="entry name" value="LIPID-A-DISACCHARIDE SYNTHASE, MITOCHONDRIAL-RELATED"/>
    <property type="match status" value="1"/>
</dbReference>
<dbReference type="RefSeq" id="WP_124026376.1">
    <property type="nucleotide sequence ID" value="NZ_JBHRSN010000005.1"/>
</dbReference>
<evidence type="ECO:0000256" key="11">
    <source>
        <dbReference type="HAMAP-Rule" id="MF_00392"/>
    </source>
</evidence>
<evidence type="ECO:0000256" key="2">
    <source>
        <dbReference type="ARBA" id="ARBA00007868"/>
    </source>
</evidence>
<keyword evidence="8 11" id="KW-0808">Transferase</keyword>
<evidence type="ECO:0000256" key="5">
    <source>
        <dbReference type="ARBA" id="ARBA00022516"/>
    </source>
</evidence>
<sequence length="382" mass="41997">MPPLRIGIVAGEASGDLLAAGMIREIRARYPDAIIEGIGGHYMQAQGFTSLFDMETLSVMGLVEVLGRLPAILKLKKALLAHFAANPPDVFVGVDAPDFNLRIEAALKKQGIPTVHYVSPTVWAWREKRIHKIAKATSLVMGVFPFEAPVYEKYAVPYEFVGHTMADTIPLHPSKDAARTALELNTNQKLLAILPGSRSKEVSSLLPIFIDAFDKLDSNNNYSAIIPAANRYRYAQIEALLADENVCPGHLRDKIQLVQGHSRDAMIASDAILLASGTASLEAMLCKRPMVVAYKMSGLTYKIMQRLYKPDFFSLPNILANEALVPEVLQEQVNGDNLARLLKQQLQKPVQETEEKFIALHQSLKCNADARSADAVLSLIGK</sequence>
<accession>A0A3N5YET8</accession>
<dbReference type="EC" id="2.4.1.182" evidence="3 11"/>
<dbReference type="GO" id="GO:0008915">
    <property type="term" value="F:lipid-A-disaccharide synthase activity"/>
    <property type="evidence" value="ECO:0007669"/>
    <property type="project" value="UniProtKB-UniRule"/>
</dbReference>
<dbReference type="AlphaFoldDB" id="A0A3N5YET8"/>
<dbReference type="GO" id="GO:0005543">
    <property type="term" value="F:phospholipid binding"/>
    <property type="evidence" value="ECO:0007669"/>
    <property type="project" value="TreeGrafter"/>
</dbReference>
<evidence type="ECO:0000313" key="12">
    <source>
        <dbReference type="EMBL" id="RPJ68375.1"/>
    </source>
</evidence>
<evidence type="ECO:0000313" key="13">
    <source>
        <dbReference type="Proteomes" id="UP000275281"/>
    </source>
</evidence>